<evidence type="ECO:0000259" key="1">
    <source>
        <dbReference type="Pfam" id="PF22811"/>
    </source>
</evidence>
<dbReference type="Pfam" id="PF22811">
    <property type="entry name" value="Zn_ribbon_NrdR"/>
    <property type="match status" value="1"/>
</dbReference>
<dbReference type="RefSeq" id="WP_043065056.1">
    <property type="nucleotide sequence ID" value="NZ_BJOA01000067.1"/>
</dbReference>
<dbReference type="AlphaFoldDB" id="A0A0D1XZP3"/>
<keyword evidence="4" id="KW-1185">Reference proteome</keyword>
<dbReference type="Proteomes" id="UP000037269">
    <property type="component" value="Unassembled WGS sequence"/>
</dbReference>
<evidence type="ECO:0000313" key="5">
    <source>
        <dbReference type="Proteomes" id="UP000182836"/>
    </source>
</evidence>
<dbReference type="STRING" id="47500.AF333_04560"/>
<reference evidence="3 5" key="2">
    <citation type="submission" date="2016-10" db="EMBL/GenBank/DDBJ databases">
        <authorList>
            <person name="de Groot N.N."/>
        </authorList>
    </citation>
    <scope>NUCLEOTIDE SEQUENCE [LARGE SCALE GENOMIC DNA]</scope>
    <source>
        <strain evidence="3 5">DSM 2895</strain>
    </source>
</reference>
<proteinExistence type="predicted"/>
<dbReference type="InterPro" id="IPR055173">
    <property type="entry name" value="NrdR-like_N"/>
</dbReference>
<dbReference type="PATRIC" id="fig|47500.8.peg.5483"/>
<dbReference type="OrthoDB" id="5522901at2"/>
<evidence type="ECO:0000313" key="4">
    <source>
        <dbReference type="Proteomes" id="UP000037269"/>
    </source>
</evidence>
<dbReference type="EMBL" id="LGUG01000004">
    <property type="protein sequence ID" value="KON94866.1"/>
    <property type="molecule type" value="Genomic_DNA"/>
</dbReference>
<gene>
    <name evidence="2" type="ORF">AF333_04560</name>
    <name evidence="3" type="ORF">SAMN04487909_10993</name>
</gene>
<accession>A0A0D1XZP3</accession>
<sequence>MNCPKCAGESAVNNSRPDPKSNYVRRYRVCKVCDFRWKTLEAIVEKENTFETHTMGVYEAKARELGQLVEEKQKTYGDSFSKAGEFLKLLYPNGIEPEQYTDALCLVRIFDKQMRIATKKDAFGESPYGDLVGYSLLGLVKDEKGR</sequence>
<feature type="domain" description="Transcriptional repressor NrdR-like N-terminal" evidence="1">
    <location>
        <begin position="1"/>
        <end position="41"/>
    </location>
</feature>
<reference evidence="2 4" key="1">
    <citation type="submission" date="2015-07" db="EMBL/GenBank/DDBJ databases">
        <title>Fjat-14205 dsm 2895.</title>
        <authorList>
            <person name="Liu B."/>
            <person name="Wang J."/>
            <person name="Zhu Y."/>
            <person name="Liu G."/>
            <person name="Chen Q."/>
            <person name="Chen Z."/>
            <person name="Lan J."/>
            <person name="Che J."/>
            <person name="Ge C."/>
            <person name="Shi H."/>
            <person name="Pan Z."/>
            <person name="Liu X."/>
        </authorList>
    </citation>
    <scope>NUCLEOTIDE SEQUENCE [LARGE SCALE GENOMIC DNA]</scope>
    <source>
        <strain evidence="2 4">DSM 2895</strain>
    </source>
</reference>
<organism evidence="2 4">
    <name type="scientific">Aneurinibacillus migulanus</name>
    <name type="common">Bacillus migulanus</name>
    <dbReference type="NCBI Taxonomy" id="47500"/>
    <lineage>
        <taxon>Bacteria</taxon>
        <taxon>Bacillati</taxon>
        <taxon>Bacillota</taxon>
        <taxon>Bacilli</taxon>
        <taxon>Bacillales</taxon>
        <taxon>Paenibacillaceae</taxon>
        <taxon>Aneurinibacillus group</taxon>
        <taxon>Aneurinibacillus</taxon>
    </lineage>
</organism>
<evidence type="ECO:0000313" key="3">
    <source>
        <dbReference type="EMBL" id="SDI91973.1"/>
    </source>
</evidence>
<dbReference type="Proteomes" id="UP000182836">
    <property type="component" value="Unassembled WGS sequence"/>
</dbReference>
<name>A0A0D1XZP3_ANEMI</name>
<dbReference type="EMBL" id="FNED01000009">
    <property type="protein sequence ID" value="SDI91973.1"/>
    <property type="molecule type" value="Genomic_DNA"/>
</dbReference>
<evidence type="ECO:0000313" key="2">
    <source>
        <dbReference type="EMBL" id="KON94866.1"/>
    </source>
</evidence>
<protein>
    <recommendedName>
        <fullName evidence="1">Transcriptional repressor NrdR-like N-terminal domain-containing protein</fullName>
    </recommendedName>
</protein>
<dbReference type="GeneID" id="42304480"/>